<dbReference type="PROSITE" id="PS50112">
    <property type="entry name" value="PAS"/>
    <property type="match status" value="1"/>
</dbReference>
<dbReference type="InterPro" id="IPR000014">
    <property type="entry name" value="PAS"/>
</dbReference>
<dbReference type="EMBL" id="CP113361">
    <property type="protein sequence ID" value="WAI02006.1"/>
    <property type="molecule type" value="Genomic_DNA"/>
</dbReference>
<dbReference type="Gene3D" id="3.30.450.20">
    <property type="entry name" value="PAS domain"/>
    <property type="match status" value="2"/>
</dbReference>
<name>A0A9X9T927_METOG</name>
<organism evidence="3 4">
    <name type="scientific">Methanogenium organophilum</name>
    <dbReference type="NCBI Taxonomy" id="2199"/>
    <lineage>
        <taxon>Archaea</taxon>
        <taxon>Methanobacteriati</taxon>
        <taxon>Methanobacteriota</taxon>
        <taxon>Stenosarchaea group</taxon>
        <taxon>Methanomicrobia</taxon>
        <taxon>Methanomicrobiales</taxon>
        <taxon>Methanomicrobiaceae</taxon>
        <taxon>Methanogenium</taxon>
    </lineage>
</organism>
<dbReference type="InterPro" id="IPR013656">
    <property type="entry name" value="PAS_4"/>
</dbReference>
<feature type="domain" description="PAC" evidence="2">
    <location>
        <begin position="215"/>
        <end position="267"/>
    </location>
</feature>
<dbReference type="PANTHER" id="PTHR44757:SF2">
    <property type="entry name" value="BIOFILM ARCHITECTURE MAINTENANCE PROTEIN MBAA"/>
    <property type="match status" value="1"/>
</dbReference>
<dbReference type="SMART" id="SM00091">
    <property type="entry name" value="PAS"/>
    <property type="match status" value="2"/>
</dbReference>
<dbReference type="CDD" id="cd00130">
    <property type="entry name" value="PAS"/>
    <property type="match status" value="2"/>
</dbReference>
<protein>
    <submittedName>
        <fullName evidence="3">PAS domain-containing protein</fullName>
    </submittedName>
</protein>
<sequence length="346" mass="38543">MLIHKLKMQGEPDILAGWIPTDKIGKNLWTDKLDVIEEPAVFFQSDGTVFHTNPAALSFYGVEEADLLGMHCYEMVRRFGLRFSECPYEKMLNGGEPESGMVEYDGVWYAHRAEPVLGDNGEIHGMISTIQDGDERFRLHAVSEQLNCLLAATDNSVLIVGVDQRIVRWNHAVGRIFGHDVNYLKGRLIYDLVPIAFRKTFAAFADRVMKGETISEFSIPAIAKSGDVIDVSVSMAPLHDPAGTVSGMILLSRDVSGERAVDMRLVQHLSDTSVRINGPLSHMRTNLEETVAALQDGLLTTEELVIFLTLLMKSVGHIEEGLREMNNVAIDGIESIPEEFRKYLAR</sequence>
<dbReference type="KEGG" id="mou:OU421_03810"/>
<dbReference type="NCBIfam" id="TIGR00229">
    <property type="entry name" value="sensory_box"/>
    <property type="match status" value="1"/>
</dbReference>
<dbReference type="SUPFAM" id="SSF55785">
    <property type="entry name" value="PYP-like sensor domain (PAS domain)"/>
    <property type="match status" value="2"/>
</dbReference>
<feature type="domain" description="PAS" evidence="1">
    <location>
        <begin position="142"/>
        <end position="212"/>
    </location>
</feature>
<accession>A0A9X9T927</accession>
<keyword evidence="4" id="KW-1185">Reference proteome</keyword>
<reference evidence="3" key="1">
    <citation type="submission" date="2022-11" db="EMBL/GenBank/DDBJ databases">
        <title>Complete genome sequence of Methanogenium organophilum DSM 3596.</title>
        <authorList>
            <person name="Chen S.-C."/>
            <person name="Lai S.-J."/>
            <person name="You Y.-T."/>
        </authorList>
    </citation>
    <scope>NUCLEOTIDE SEQUENCE</scope>
    <source>
        <strain evidence="3">DSM 3596</strain>
    </source>
</reference>
<evidence type="ECO:0000313" key="4">
    <source>
        <dbReference type="Proteomes" id="UP001163096"/>
    </source>
</evidence>
<dbReference type="InterPro" id="IPR035965">
    <property type="entry name" value="PAS-like_dom_sf"/>
</dbReference>
<dbReference type="Pfam" id="PF08448">
    <property type="entry name" value="PAS_4"/>
    <property type="match status" value="2"/>
</dbReference>
<dbReference type="PROSITE" id="PS50113">
    <property type="entry name" value="PAC"/>
    <property type="match status" value="1"/>
</dbReference>
<evidence type="ECO:0000313" key="3">
    <source>
        <dbReference type="EMBL" id="WAI02006.1"/>
    </source>
</evidence>
<dbReference type="Proteomes" id="UP001163096">
    <property type="component" value="Chromosome"/>
</dbReference>
<proteinExistence type="predicted"/>
<dbReference type="RefSeq" id="WP_268187284.1">
    <property type="nucleotide sequence ID" value="NZ_CP113361.1"/>
</dbReference>
<dbReference type="InterPro" id="IPR000700">
    <property type="entry name" value="PAS-assoc_C"/>
</dbReference>
<evidence type="ECO:0000259" key="1">
    <source>
        <dbReference type="PROSITE" id="PS50112"/>
    </source>
</evidence>
<dbReference type="AlphaFoldDB" id="A0A9X9T927"/>
<dbReference type="GeneID" id="76834198"/>
<gene>
    <name evidence="3" type="ORF">OU421_03810</name>
</gene>
<dbReference type="InterPro" id="IPR052155">
    <property type="entry name" value="Biofilm_reg_signaling"/>
</dbReference>
<dbReference type="PANTHER" id="PTHR44757">
    <property type="entry name" value="DIGUANYLATE CYCLASE DGCP"/>
    <property type="match status" value="1"/>
</dbReference>
<evidence type="ECO:0000259" key="2">
    <source>
        <dbReference type="PROSITE" id="PS50113"/>
    </source>
</evidence>